<protein>
    <recommendedName>
        <fullName evidence="4">Urease accessory protein UreH-like transmembrane domain-containing protein</fullName>
    </recommendedName>
</protein>
<evidence type="ECO:0008006" key="4">
    <source>
        <dbReference type="Google" id="ProtNLM"/>
    </source>
</evidence>
<reference evidence="3" key="1">
    <citation type="submission" date="2021-01" db="EMBL/GenBank/DDBJ databases">
        <authorList>
            <person name="Corre E."/>
            <person name="Pelletier E."/>
            <person name="Niang G."/>
            <person name="Scheremetjew M."/>
            <person name="Finn R."/>
            <person name="Kale V."/>
            <person name="Holt S."/>
            <person name="Cochrane G."/>
            <person name="Meng A."/>
            <person name="Brown T."/>
            <person name="Cohen L."/>
        </authorList>
    </citation>
    <scope>NUCLEOTIDE SEQUENCE</scope>
    <source>
        <strain evidence="3">RCC1130</strain>
    </source>
</reference>
<feature type="transmembrane region" description="Helical" evidence="1">
    <location>
        <begin position="276"/>
        <end position="299"/>
    </location>
</feature>
<dbReference type="AlphaFoldDB" id="A0A7S0J3I2"/>
<proteinExistence type="predicted"/>
<evidence type="ECO:0000256" key="2">
    <source>
        <dbReference type="SAM" id="SignalP"/>
    </source>
</evidence>
<keyword evidence="1" id="KW-0812">Transmembrane</keyword>
<evidence type="ECO:0000256" key="1">
    <source>
        <dbReference type="SAM" id="Phobius"/>
    </source>
</evidence>
<keyword evidence="2" id="KW-0732">Signal</keyword>
<dbReference type="PANTHER" id="PTHR33876:SF4">
    <property type="entry name" value="CHLOROPLAST PROTEIN FOR GROWTH AND FERTILITY 2"/>
    <property type="match status" value="1"/>
</dbReference>
<accession>A0A7S0J3I2</accession>
<organism evidence="3">
    <name type="scientific">Calcidiscus leptoporus</name>
    <dbReference type="NCBI Taxonomy" id="127549"/>
    <lineage>
        <taxon>Eukaryota</taxon>
        <taxon>Haptista</taxon>
        <taxon>Haptophyta</taxon>
        <taxon>Prymnesiophyceae</taxon>
        <taxon>Coccolithales</taxon>
        <taxon>Calcidiscaceae</taxon>
        <taxon>Calcidiscus</taxon>
    </lineage>
</organism>
<dbReference type="PANTHER" id="PTHR33876">
    <property type="entry name" value="UNNAMED PRODUCT"/>
    <property type="match status" value="1"/>
</dbReference>
<sequence>MQVGVRVAVVLALAPPCAAHARAYSHRPAFRPMRQVARGTSPAARTRYLRIARSRPAMSLAVLTDARLLAAGVGGTLAGSLHAVTGPDHLAALLPISIGQRWWRSVYAGAYWGLGHGIGAALVGMLAFCIRDALNLDVLCTYMEAAVGISIMVIGANGVREAKEWIGQGGGEQAAACESAPTTPTAPVMSEQAKPSSAVVSTLTTGILHGCSGSGHLLGVMPALAMPSWACAATYLSAFGFGTMLAMCVFTALVGEVSMQMGARLKQPNVTAKISLVSSFFALTMGLVWTLRACLALALPQQAARALALSFRRLLLALAAAQ</sequence>
<feature type="transmembrane region" description="Helical" evidence="1">
    <location>
        <begin position="235"/>
        <end position="255"/>
    </location>
</feature>
<feature type="chain" id="PRO_5030942104" description="Urease accessory protein UreH-like transmembrane domain-containing protein" evidence="2">
    <location>
        <begin position="20"/>
        <end position="322"/>
    </location>
</feature>
<name>A0A7S0J3I2_9EUKA</name>
<gene>
    <name evidence="3" type="ORF">CLEP1334_LOCUS15333</name>
</gene>
<evidence type="ECO:0000313" key="3">
    <source>
        <dbReference type="EMBL" id="CAD8540050.1"/>
    </source>
</evidence>
<keyword evidence="1" id="KW-0472">Membrane</keyword>
<dbReference type="EMBL" id="HBER01030539">
    <property type="protein sequence ID" value="CAD8540050.1"/>
    <property type="molecule type" value="Transcribed_RNA"/>
</dbReference>
<feature type="signal peptide" evidence="2">
    <location>
        <begin position="1"/>
        <end position="19"/>
    </location>
</feature>
<keyword evidence="1" id="KW-1133">Transmembrane helix</keyword>
<dbReference type="InterPro" id="IPR052776">
    <property type="entry name" value="Chloro_ReproSupport/MetalTrans"/>
</dbReference>